<sequence length="47" mass="5808">MEYTHQYSWIIPFIPFPVPMLIRMRLLLFSTITKNLRCIWTFPILYC</sequence>
<keyword evidence="3" id="KW-1185">Reference proteome</keyword>
<name>A0ABD1MYB8_9FABA</name>
<reference evidence="2 3" key="1">
    <citation type="submission" date="2024-08" db="EMBL/GenBank/DDBJ databases">
        <title>Insights into the chromosomal genome structure of Flemingia macrophylla.</title>
        <authorList>
            <person name="Ding Y."/>
            <person name="Zhao Y."/>
            <person name="Bi W."/>
            <person name="Wu M."/>
            <person name="Zhao G."/>
            <person name="Gong Y."/>
            <person name="Li W."/>
            <person name="Zhang P."/>
        </authorList>
    </citation>
    <scope>NUCLEOTIDE SEQUENCE [LARGE SCALE GENOMIC DNA]</scope>
    <source>
        <strain evidence="2">DYQJB</strain>
        <tissue evidence="2">Leaf</tissue>
    </source>
</reference>
<organism evidence="2 3">
    <name type="scientific">Flemingia macrophylla</name>
    <dbReference type="NCBI Taxonomy" id="520843"/>
    <lineage>
        <taxon>Eukaryota</taxon>
        <taxon>Viridiplantae</taxon>
        <taxon>Streptophyta</taxon>
        <taxon>Embryophyta</taxon>
        <taxon>Tracheophyta</taxon>
        <taxon>Spermatophyta</taxon>
        <taxon>Magnoliopsida</taxon>
        <taxon>eudicotyledons</taxon>
        <taxon>Gunneridae</taxon>
        <taxon>Pentapetalae</taxon>
        <taxon>rosids</taxon>
        <taxon>fabids</taxon>
        <taxon>Fabales</taxon>
        <taxon>Fabaceae</taxon>
        <taxon>Papilionoideae</taxon>
        <taxon>50 kb inversion clade</taxon>
        <taxon>NPAAA clade</taxon>
        <taxon>indigoferoid/millettioid clade</taxon>
        <taxon>Phaseoleae</taxon>
        <taxon>Flemingia</taxon>
    </lineage>
</organism>
<evidence type="ECO:0000256" key="1">
    <source>
        <dbReference type="SAM" id="Phobius"/>
    </source>
</evidence>
<feature type="transmembrane region" description="Helical" evidence="1">
    <location>
        <begin position="6"/>
        <end position="28"/>
    </location>
</feature>
<dbReference type="Proteomes" id="UP001603857">
    <property type="component" value="Unassembled WGS sequence"/>
</dbReference>
<evidence type="ECO:0000313" key="2">
    <source>
        <dbReference type="EMBL" id="KAL2340821.1"/>
    </source>
</evidence>
<dbReference type="AlphaFoldDB" id="A0ABD1MYB8"/>
<proteinExistence type="predicted"/>
<dbReference type="EMBL" id="JBGMDY010000003">
    <property type="protein sequence ID" value="KAL2340821.1"/>
    <property type="molecule type" value="Genomic_DNA"/>
</dbReference>
<accession>A0ABD1MYB8</accession>
<keyword evidence="1" id="KW-1133">Transmembrane helix</keyword>
<evidence type="ECO:0008006" key="4">
    <source>
        <dbReference type="Google" id="ProtNLM"/>
    </source>
</evidence>
<protein>
    <recommendedName>
        <fullName evidence="4">NADH-plastoquinone oxidoreductase subunit 5</fullName>
    </recommendedName>
</protein>
<keyword evidence="1" id="KW-0812">Transmembrane</keyword>
<evidence type="ECO:0000313" key="3">
    <source>
        <dbReference type="Proteomes" id="UP001603857"/>
    </source>
</evidence>
<gene>
    <name evidence="2" type="ORF">Fmac_008761</name>
</gene>
<comment type="caution">
    <text evidence="2">The sequence shown here is derived from an EMBL/GenBank/DDBJ whole genome shotgun (WGS) entry which is preliminary data.</text>
</comment>
<keyword evidence="1" id="KW-0472">Membrane</keyword>